<dbReference type="RefSeq" id="WP_144262820.1">
    <property type="nucleotide sequence ID" value="NZ_QMDX01000010.1"/>
</dbReference>
<dbReference type="EMBL" id="QMDX01000010">
    <property type="protein sequence ID" value="TSD09814.1"/>
    <property type="molecule type" value="Genomic_DNA"/>
</dbReference>
<proteinExistence type="predicted"/>
<dbReference type="AlphaFoldDB" id="A0A554MXG6"/>
<evidence type="ECO:0000313" key="2">
    <source>
        <dbReference type="Proteomes" id="UP000319894"/>
    </source>
</evidence>
<protein>
    <submittedName>
        <fullName evidence="1">Uncharacterized protein</fullName>
    </submittedName>
</protein>
<dbReference type="InterPro" id="IPR043850">
    <property type="entry name" value="DUF5812"/>
</dbReference>
<sequence length="164" mass="17606">MDDTADPDPASRTDRFVVSHADEDSAVLKAVDGGQVHTLASNPDLTADDVVTATIEPEPPMEVTWRVVGIEERHTLDIGRSPEPPTELAYEIADGQPVGEVTRRERAGEGELHVLTLDPGSVEAAAEEVAADEATRTVAARVGARRVELRFDDDAGVLSVRYLP</sequence>
<dbReference type="InParanoid" id="A0A554MXG6"/>
<dbReference type="OrthoDB" id="203616at2157"/>
<name>A0A554MXG6_9EURY</name>
<keyword evidence="2" id="KW-1185">Reference proteome</keyword>
<evidence type="ECO:0000313" key="1">
    <source>
        <dbReference type="EMBL" id="TSD09814.1"/>
    </source>
</evidence>
<organism evidence="1 2">
    <name type="scientific">Haloglomus irregulare</name>
    <dbReference type="NCBI Taxonomy" id="2234134"/>
    <lineage>
        <taxon>Archaea</taxon>
        <taxon>Methanobacteriati</taxon>
        <taxon>Methanobacteriota</taxon>
        <taxon>Stenosarchaea group</taxon>
        <taxon>Halobacteria</taxon>
        <taxon>Halobacteriales</taxon>
        <taxon>Natronomonadaceae</taxon>
        <taxon>Haloglomus</taxon>
    </lineage>
</organism>
<gene>
    <name evidence="1" type="ORF">DP107_14265</name>
</gene>
<dbReference type="Proteomes" id="UP000319894">
    <property type="component" value="Unassembled WGS sequence"/>
</dbReference>
<dbReference type="Pfam" id="PF19129">
    <property type="entry name" value="DUF5812"/>
    <property type="match status" value="1"/>
</dbReference>
<comment type="caution">
    <text evidence="1">The sequence shown here is derived from an EMBL/GenBank/DDBJ whole genome shotgun (WGS) entry which is preliminary data.</text>
</comment>
<reference evidence="1 2" key="1">
    <citation type="submission" date="2018-06" db="EMBL/GenBank/DDBJ databases">
        <title>Natronomonas sp. F16-60 a new haloarchaeon isolated from a solar saltern of Isla Cristina, Huelva, Spain.</title>
        <authorList>
            <person name="Duran-Viseras A."/>
            <person name="Sanchez-Porro C."/>
            <person name="Ventosa A."/>
        </authorList>
    </citation>
    <scope>NUCLEOTIDE SEQUENCE [LARGE SCALE GENOMIC DNA]</scope>
    <source>
        <strain evidence="1 2">F16-60</strain>
    </source>
</reference>
<accession>A0A554MXG6</accession>